<dbReference type="InterPro" id="IPR040079">
    <property type="entry name" value="Glutathione_S-Trfase"/>
</dbReference>
<dbReference type="SFLD" id="SFLDG01150">
    <property type="entry name" value="Main.1:_Beta-like"/>
    <property type="match status" value="1"/>
</dbReference>
<dbReference type="SUPFAM" id="SSF52833">
    <property type="entry name" value="Thioredoxin-like"/>
    <property type="match status" value="1"/>
</dbReference>
<dbReference type="SUPFAM" id="SSF47616">
    <property type="entry name" value="GST C-terminal domain-like"/>
    <property type="match status" value="1"/>
</dbReference>
<dbReference type="InterPro" id="IPR036282">
    <property type="entry name" value="Glutathione-S-Trfase_C_sf"/>
</dbReference>
<dbReference type="OrthoDB" id="5740960at2"/>
<dbReference type="Pfam" id="PF00043">
    <property type="entry name" value="GST_C"/>
    <property type="match status" value="1"/>
</dbReference>
<sequence length="204" mass="23530">MKYYSNKQSRGNTLLPLFKELGIENDIEMIEVDYAKIHDAEYLSINPMGKVPCLVDGPAVISETAAIYAYLADKYDEKGLAPALHDPMRGEYLKWLFFCHGPMTEYMDLKYLQVPADQIEQRRSALSMGNEAAVFAFLKQGMKQADPYLTGEKFTAADLYLAYWIAYAVQFKILPYLDEFKPYIQRIKQRESVQDIEWLQQLAP</sequence>
<keyword evidence="3" id="KW-0808">Transferase</keyword>
<dbReference type="InterPro" id="IPR004046">
    <property type="entry name" value="GST_C"/>
</dbReference>
<dbReference type="PANTHER" id="PTHR44051:SF21">
    <property type="entry name" value="GLUTATHIONE S-TRANSFERASE FAMILY PROTEIN"/>
    <property type="match status" value="1"/>
</dbReference>
<dbReference type="InterPro" id="IPR036249">
    <property type="entry name" value="Thioredoxin-like_sf"/>
</dbReference>
<dbReference type="SFLD" id="SFLDG00358">
    <property type="entry name" value="Main_(cytGST)"/>
    <property type="match status" value="1"/>
</dbReference>
<dbReference type="PANTHER" id="PTHR44051">
    <property type="entry name" value="GLUTATHIONE S-TRANSFERASE-RELATED"/>
    <property type="match status" value="1"/>
</dbReference>
<comment type="similarity">
    <text evidence="1">Belongs to the GST superfamily.</text>
</comment>
<dbReference type="Proteomes" id="UP000076276">
    <property type="component" value="Unassembled WGS sequence"/>
</dbReference>
<dbReference type="PROSITE" id="PS50404">
    <property type="entry name" value="GST_NTER"/>
    <property type="match status" value="1"/>
</dbReference>
<feature type="domain" description="GST N-terminal" evidence="2">
    <location>
        <begin position="1"/>
        <end position="79"/>
    </location>
</feature>
<organism evidence="3 4">
    <name type="scientific">Acinetobacter pragensis</name>
    <dbReference type="NCBI Taxonomy" id="1806892"/>
    <lineage>
        <taxon>Bacteria</taxon>
        <taxon>Pseudomonadati</taxon>
        <taxon>Pseudomonadota</taxon>
        <taxon>Gammaproteobacteria</taxon>
        <taxon>Moraxellales</taxon>
        <taxon>Moraxellaceae</taxon>
        <taxon>Acinetobacter</taxon>
    </lineage>
</organism>
<evidence type="ECO:0000256" key="1">
    <source>
        <dbReference type="RuleBase" id="RU003494"/>
    </source>
</evidence>
<dbReference type="STRING" id="1806892.AZH43_00900"/>
<evidence type="ECO:0000313" key="4">
    <source>
        <dbReference type="Proteomes" id="UP000076276"/>
    </source>
</evidence>
<comment type="caution">
    <text evidence="3">The sequence shown here is derived from an EMBL/GenBank/DDBJ whole genome shotgun (WGS) entry which is preliminary data.</text>
</comment>
<dbReference type="Gene3D" id="1.20.1050.10">
    <property type="match status" value="1"/>
</dbReference>
<dbReference type="RefSeq" id="WP_067665429.1">
    <property type="nucleotide sequence ID" value="NZ_CBCSIK010000001.1"/>
</dbReference>
<keyword evidence="4" id="KW-1185">Reference proteome</keyword>
<dbReference type="InterPro" id="IPR004045">
    <property type="entry name" value="Glutathione_S-Trfase_N"/>
</dbReference>
<gene>
    <name evidence="3" type="ORF">AZH43_00900</name>
</gene>
<protein>
    <submittedName>
        <fullName evidence="3">Glutathione S-transferase</fullName>
    </submittedName>
</protein>
<dbReference type="GO" id="GO:0016740">
    <property type="term" value="F:transferase activity"/>
    <property type="evidence" value="ECO:0007669"/>
    <property type="project" value="UniProtKB-KW"/>
</dbReference>
<name>A0A151Y6P6_9GAMM</name>
<proteinExistence type="inferred from homology"/>
<evidence type="ECO:0000259" key="2">
    <source>
        <dbReference type="PROSITE" id="PS50404"/>
    </source>
</evidence>
<dbReference type="EMBL" id="LUAW01000001">
    <property type="protein sequence ID" value="KYQ73703.1"/>
    <property type="molecule type" value="Genomic_DNA"/>
</dbReference>
<dbReference type="CDD" id="cd03046">
    <property type="entry name" value="GST_N_GTT1_like"/>
    <property type="match status" value="1"/>
</dbReference>
<reference evidence="3 4" key="1">
    <citation type="submission" date="2016-03" db="EMBL/GenBank/DDBJ databases">
        <title>Acinetobacter genomospecies 28 strain ANC 4149.</title>
        <authorList>
            <person name="Radolfova-Krizova L."/>
            <person name="Nemec A."/>
        </authorList>
    </citation>
    <scope>NUCLEOTIDE SEQUENCE [LARGE SCALE GENOMIC DNA]</scope>
    <source>
        <strain evidence="3 4">ANC 4149</strain>
    </source>
</reference>
<dbReference type="SFLD" id="SFLDS00019">
    <property type="entry name" value="Glutathione_Transferase_(cytos"/>
    <property type="match status" value="1"/>
</dbReference>
<dbReference type="Gene3D" id="3.40.30.10">
    <property type="entry name" value="Glutaredoxin"/>
    <property type="match status" value="1"/>
</dbReference>
<accession>A0A151Y6P6</accession>
<evidence type="ECO:0000313" key="3">
    <source>
        <dbReference type="EMBL" id="KYQ73703.1"/>
    </source>
</evidence>
<dbReference type="Pfam" id="PF02798">
    <property type="entry name" value="GST_N"/>
    <property type="match status" value="1"/>
</dbReference>
<dbReference type="AlphaFoldDB" id="A0A151Y6P6"/>